<dbReference type="GO" id="GO:0005975">
    <property type="term" value="P:carbohydrate metabolic process"/>
    <property type="evidence" value="ECO:0007669"/>
    <property type="project" value="InterPro"/>
</dbReference>
<dbReference type="Pfam" id="PF00128">
    <property type="entry name" value="Alpha-amylase"/>
    <property type="match status" value="1"/>
</dbReference>
<dbReference type="SUPFAM" id="SSF81296">
    <property type="entry name" value="E set domains"/>
    <property type="match status" value="1"/>
</dbReference>
<dbReference type="InterPro" id="IPR006047">
    <property type="entry name" value="GH13_cat_dom"/>
</dbReference>
<evidence type="ECO:0000259" key="2">
    <source>
        <dbReference type="SMART" id="SM00642"/>
    </source>
</evidence>
<dbReference type="InterPro" id="IPR013783">
    <property type="entry name" value="Ig-like_fold"/>
</dbReference>
<dbReference type="Gene3D" id="2.60.40.1180">
    <property type="entry name" value="Golgi alpha-mannosidase II"/>
    <property type="match status" value="1"/>
</dbReference>
<accession>A0A347WMV3</accession>
<organism evidence="3 4">
    <name type="scientific">Suicoccus acidiformans</name>
    <dbReference type="NCBI Taxonomy" id="2036206"/>
    <lineage>
        <taxon>Bacteria</taxon>
        <taxon>Bacillati</taxon>
        <taxon>Bacillota</taxon>
        <taxon>Bacilli</taxon>
        <taxon>Lactobacillales</taxon>
        <taxon>Aerococcaceae</taxon>
        <taxon>Suicoccus</taxon>
    </lineage>
</organism>
<dbReference type="EMBL" id="CP023434">
    <property type="protein sequence ID" value="AXY26410.1"/>
    <property type="molecule type" value="Genomic_DNA"/>
</dbReference>
<dbReference type="KEGG" id="abae:CL176_10630"/>
<dbReference type="CDD" id="cd02860">
    <property type="entry name" value="E_set_Pullulanase"/>
    <property type="match status" value="1"/>
</dbReference>
<keyword evidence="4" id="KW-1185">Reference proteome</keyword>
<dbReference type="InterPro" id="IPR014756">
    <property type="entry name" value="Ig_E-set"/>
</dbReference>
<reference evidence="3 4" key="1">
    <citation type="submission" date="2017-09" db="EMBL/GenBank/DDBJ databases">
        <title>Complete genome sequence of Oxytococcus suis strain ZY16052.</title>
        <authorList>
            <person name="Li F."/>
        </authorList>
    </citation>
    <scope>NUCLEOTIDE SEQUENCE [LARGE SCALE GENOMIC DNA]</scope>
    <source>
        <strain evidence="3 4">ZY16052</strain>
    </source>
</reference>
<dbReference type="SUPFAM" id="SSF51445">
    <property type="entry name" value="(Trans)glycosidases"/>
    <property type="match status" value="1"/>
</dbReference>
<dbReference type="Pfam" id="PF18033">
    <property type="entry name" value="SpuA_C"/>
    <property type="match status" value="1"/>
</dbReference>
<dbReference type="RefSeq" id="WP_118991269.1">
    <property type="nucleotide sequence ID" value="NZ_CP023434.1"/>
</dbReference>
<dbReference type="GO" id="GO:0004553">
    <property type="term" value="F:hydrolase activity, hydrolyzing O-glycosyl compounds"/>
    <property type="evidence" value="ECO:0007669"/>
    <property type="project" value="InterPro"/>
</dbReference>
<dbReference type="CDD" id="cd11341">
    <property type="entry name" value="AmyAc_Pullulanase_LD-like"/>
    <property type="match status" value="1"/>
</dbReference>
<dbReference type="PANTHER" id="PTHR43002">
    <property type="entry name" value="GLYCOGEN DEBRANCHING ENZYME"/>
    <property type="match status" value="1"/>
</dbReference>
<dbReference type="Gene3D" id="2.60.40.10">
    <property type="entry name" value="Immunoglobulins"/>
    <property type="match status" value="1"/>
</dbReference>
<dbReference type="SMART" id="SM00642">
    <property type="entry name" value="Aamy"/>
    <property type="match status" value="1"/>
</dbReference>
<proteinExistence type="inferred from homology"/>
<dbReference type="InterPro" id="IPR040806">
    <property type="entry name" value="SpuA_C"/>
</dbReference>
<protein>
    <submittedName>
        <fullName evidence="3">Pullulanase</fullName>
    </submittedName>
</protein>
<sequence>MPRKQTNKMTWREKDHNFAYEGPLGPELLEDGRAILRVWAPSATLVEVHLYNKYDQYHELATLKMTRGERGVWHIELNKLNTGLASLDGYFYHYRIYEGKRSRLALDPYAKSMAAWDGKASDAYIGKAAIVDPAKVDVPLDYAEIPGYTKREDAIIYETHVRDFSSDPSIDGALEANFGTFKAFAERLPYLKDLGVTHIQLLPVMNFLNVNELRAVERTLTYDSNCGKYNWGYDPHHYFALTGMYNSNPLDPYCRIEEFKALVHAIHGQGMGVILDVVYNHTGGLYVLENLEPHYYHFMNNDGTARTNFGGGRLGTTHFMTRRLVIDSLVYLTQTYKVDGFRFDMMGDLDAETVQLAYDEVSKLNPNTLMLGEGWDTYVGDEAEPNVRPANQQWMKLTNDVSSFSDEYRNILKGGFGSEGYPYFLTKGPTDVQKLFQNIKAQPSNFIADDPGDVVQYIEAHDNMTLHDVIAYSIQKDPDKAKEEIHQRIRLGNLLLMTSQGIAFMHSGQEYGRTKQFKHPAYKTEVANECKPHRSILVRDSQGKPFDYPYFIDDSYVSSDAINMFEWQKVLDSEAYPIEYQTYQYTRGLIHLRRATPAFHLGTLLEVDQAVQALYLPEIALADLAIAYEIKDAQATYIIVVNADERRRQFTFKQDLTGSRILADQRQVKASGISAPQGVKISQSQLSLEPLTGVILQKVQPGGYK</sequence>
<name>A0A347WMV3_9LACT</name>
<dbReference type="OrthoDB" id="9761875at2"/>
<comment type="similarity">
    <text evidence="1">Belongs to the glycosyl hydrolase 13 family.</text>
</comment>
<feature type="domain" description="Glycosyl hydrolase family 13 catalytic" evidence="2">
    <location>
        <begin position="158"/>
        <end position="539"/>
    </location>
</feature>
<gene>
    <name evidence="3" type="ORF">CL176_10630</name>
</gene>
<dbReference type="InterPro" id="IPR017853">
    <property type="entry name" value="GH"/>
</dbReference>
<evidence type="ECO:0000313" key="4">
    <source>
        <dbReference type="Proteomes" id="UP000263232"/>
    </source>
</evidence>
<dbReference type="InterPro" id="IPR013780">
    <property type="entry name" value="Glyco_hydro_b"/>
</dbReference>
<dbReference type="Proteomes" id="UP000263232">
    <property type="component" value="Chromosome"/>
</dbReference>
<evidence type="ECO:0000256" key="1">
    <source>
        <dbReference type="ARBA" id="ARBA00008061"/>
    </source>
</evidence>
<dbReference type="InterPro" id="IPR004193">
    <property type="entry name" value="Glyco_hydro_13_N"/>
</dbReference>
<dbReference type="Pfam" id="PF02922">
    <property type="entry name" value="CBM_48"/>
    <property type="match status" value="1"/>
</dbReference>
<evidence type="ECO:0000313" key="3">
    <source>
        <dbReference type="EMBL" id="AXY26410.1"/>
    </source>
</evidence>
<dbReference type="Gene3D" id="3.20.20.80">
    <property type="entry name" value="Glycosidases"/>
    <property type="match status" value="1"/>
</dbReference>
<dbReference type="AlphaFoldDB" id="A0A347WMV3"/>